<evidence type="ECO:0000313" key="2">
    <source>
        <dbReference type="EMBL" id="QKM62706.1"/>
    </source>
</evidence>
<protein>
    <submittedName>
        <fullName evidence="2">Uncharacterized protein</fullName>
    </submittedName>
</protein>
<dbReference type="Proteomes" id="UP000500806">
    <property type="component" value="Chromosome"/>
</dbReference>
<gene>
    <name evidence="2" type="ORF">DCO16_06330</name>
</gene>
<keyword evidence="3" id="KW-1185">Reference proteome</keyword>
<dbReference type="AlphaFoldDB" id="A0A6M9PXV8"/>
<reference evidence="2 3" key="1">
    <citation type="submission" date="2018-04" db="EMBL/GenBank/DDBJ databases">
        <title>Polynucleobacter sp. LimPoW16 genome.</title>
        <authorList>
            <person name="Hahn M.W."/>
        </authorList>
    </citation>
    <scope>NUCLEOTIDE SEQUENCE [LARGE SCALE GENOMIC DNA]</scope>
    <source>
        <strain evidence="2 3">LimPoW16</strain>
    </source>
</reference>
<sequence>MKQQLQQQQQQQLQKHSQSQLRLIAVSSVLGLLLSACGTNPAQQAQSNQQDEYRAQSKVAKQAISEAPAWMYKLPKEAGVIYENGTAISSDFSMADLKAKTMAYVKICTGAGGKVRSQMKMYRADNDAASVEQSELTVRSLCPDVDISGVETVEMKHVAEGNRIRTYVLVALPMGQKNAVKSGKEIQNRSGEAFKELDNVTKDQAKDQNKDQTREQAKEQSAPALVAPAQTMPPIAPSTNLRPEPAAIPPLSQSGSSVEKALVPPEAPTLKMNVRPATKMDGSMMDSVRAVGPDTVIVESADGTQKQLGLLGSRNPEYIAKRAEALNKPGAVIGQVSIE</sequence>
<feature type="compositionally biased region" description="Basic and acidic residues" evidence="1">
    <location>
        <begin position="193"/>
        <end position="218"/>
    </location>
</feature>
<evidence type="ECO:0000256" key="1">
    <source>
        <dbReference type="SAM" id="MobiDB-lite"/>
    </source>
</evidence>
<accession>A0A6M9PXV8</accession>
<proteinExistence type="predicted"/>
<evidence type="ECO:0000313" key="3">
    <source>
        <dbReference type="Proteomes" id="UP000500806"/>
    </source>
</evidence>
<feature type="region of interest" description="Disordered" evidence="1">
    <location>
        <begin position="193"/>
        <end position="258"/>
    </location>
</feature>
<dbReference type="EMBL" id="CP028941">
    <property type="protein sequence ID" value="QKM62706.1"/>
    <property type="molecule type" value="Genomic_DNA"/>
</dbReference>
<dbReference type="RefSeq" id="WP_173942870.1">
    <property type="nucleotide sequence ID" value="NZ_CBCSCD010000001.1"/>
</dbReference>
<organism evidence="2 3">
    <name type="scientific">Polynucleobacter antarcticus</name>
    <dbReference type="NCBI Taxonomy" id="1743162"/>
    <lineage>
        <taxon>Bacteria</taxon>
        <taxon>Pseudomonadati</taxon>
        <taxon>Pseudomonadota</taxon>
        <taxon>Betaproteobacteria</taxon>
        <taxon>Burkholderiales</taxon>
        <taxon>Burkholderiaceae</taxon>
        <taxon>Polynucleobacter</taxon>
    </lineage>
</organism>
<name>A0A6M9PXV8_9BURK</name>
<dbReference type="KEGG" id="pani:DCO16_06330"/>